<protein>
    <submittedName>
        <fullName evidence="2">Uncharacterized protein</fullName>
    </submittedName>
</protein>
<feature type="region of interest" description="Disordered" evidence="1">
    <location>
        <begin position="163"/>
        <end position="184"/>
    </location>
</feature>
<dbReference type="RefSeq" id="WP_012321099.1">
    <property type="nucleotide sequence ID" value="NZ_BJXP01000092.1"/>
</dbReference>
<feature type="compositionally biased region" description="Basic and acidic residues" evidence="1">
    <location>
        <begin position="163"/>
        <end position="173"/>
    </location>
</feature>
<feature type="region of interest" description="Disordered" evidence="1">
    <location>
        <begin position="124"/>
        <end position="145"/>
    </location>
</feature>
<evidence type="ECO:0000256" key="1">
    <source>
        <dbReference type="SAM" id="MobiDB-lite"/>
    </source>
</evidence>
<gene>
    <name evidence="2" type="ORF">ABIC20_003296</name>
</gene>
<name>A0ABV2NHP2_9HYPH</name>
<keyword evidence="3" id="KW-1185">Reference proteome</keyword>
<reference evidence="2 3" key="1">
    <citation type="submission" date="2024-06" db="EMBL/GenBank/DDBJ databases">
        <title>Genomics of switchgrass bacterial isolates.</title>
        <authorList>
            <person name="Shade A."/>
        </authorList>
    </citation>
    <scope>NUCLEOTIDE SEQUENCE [LARGE SCALE GENOMIC DNA]</scope>
    <source>
        <strain evidence="2 3">PvP084</strain>
    </source>
</reference>
<evidence type="ECO:0000313" key="3">
    <source>
        <dbReference type="Proteomes" id="UP001549119"/>
    </source>
</evidence>
<accession>A0ABV2NHP2</accession>
<comment type="caution">
    <text evidence="2">The sequence shown here is derived from an EMBL/GenBank/DDBJ whole genome shotgun (WGS) entry which is preliminary data.</text>
</comment>
<sequence>MSEVPVVIPTETLSLPSEWTEAAEQAARNLGQGRPLAELCPEHWQLVVASVTDRMRMRGASLPRGWRLALARQVGRDDAEDPAEARVLALHAKREEIAAHVARDLGLGDLAGLSREERAAVDRQTAETIEGCDPASSEPADCSDADRTMRRLLSEHRALSELRADADNTRLAEEGEVFAPEDDA</sequence>
<feature type="compositionally biased region" description="Acidic residues" evidence="1">
    <location>
        <begin position="174"/>
        <end position="184"/>
    </location>
</feature>
<evidence type="ECO:0000313" key="2">
    <source>
        <dbReference type="EMBL" id="MET3865987.1"/>
    </source>
</evidence>
<dbReference type="GeneID" id="91146333"/>
<dbReference type="EMBL" id="JBEPNW010000002">
    <property type="protein sequence ID" value="MET3865987.1"/>
    <property type="molecule type" value="Genomic_DNA"/>
</dbReference>
<proteinExistence type="predicted"/>
<dbReference type="Proteomes" id="UP001549119">
    <property type="component" value="Unassembled WGS sequence"/>
</dbReference>
<organism evidence="2 3">
    <name type="scientific">Methylobacterium radiotolerans</name>
    <dbReference type="NCBI Taxonomy" id="31998"/>
    <lineage>
        <taxon>Bacteria</taxon>
        <taxon>Pseudomonadati</taxon>
        <taxon>Pseudomonadota</taxon>
        <taxon>Alphaproteobacteria</taxon>
        <taxon>Hyphomicrobiales</taxon>
        <taxon>Methylobacteriaceae</taxon>
        <taxon>Methylobacterium</taxon>
    </lineage>
</organism>